<evidence type="ECO:0000313" key="1">
    <source>
        <dbReference type="EMBL" id="TMQ60596.1"/>
    </source>
</evidence>
<comment type="caution">
    <text evidence="1">The sequence shown here is derived from an EMBL/GenBank/DDBJ whole genome shotgun (WGS) entry which is preliminary data.</text>
</comment>
<dbReference type="InterPro" id="IPR041881">
    <property type="entry name" value="PqqD_sf"/>
</dbReference>
<dbReference type="Proteomes" id="UP000316852">
    <property type="component" value="Unassembled WGS sequence"/>
</dbReference>
<evidence type="ECO:0000313" key="2">
    <source>
        <dbReference type="Proteomes" id="UP000316852"/>
    </source>
</evidence>
<protein>
    <submittedName>
        <fullName evidence="1">PqqD family protein</fullName>
    </submittedName>
</protein>
<gene>
    <name evidence="1" type="ORF">E6K76_00965</name>
</gene>
<dbReference type="Gene3D" id="1.10.10.1150">
    <property type="entry name" value="Coenzyme PQQ synthesis protein D (PqqD)"/>
    <property type="match status" value="1"/>
</dbReference>
<proteinExistence type="predicted"/>
<name>A0A538TAE6_UNCEI</name>
<organism evidence="1 2">
    <name type="scientific">Eiseniibacteriota bacterium</name>
    <dbReference type="NCBI Taxonomy" id="2212470"/>
    <lineage>
        <taxon>Bacteria</taxon>
        <taxon>Candidatus Eiseniibacteriota</taxon>
    </lineage>
</organism>
<dbReference type="AlphaFoldDB" id="A0A538TAE6"/>
<sequence length="93" mass="10288">MPSSSERWKIAPEVAHESFGDAAVVLNLRSGVYYTLNEVAARAWEKLGKPVDLPGLTDALSTMFQVERSVLAEDLEALLTELERLQLVVRVCS</sequence>
<dbReference type="InterPro" id="IPR008792">
    <property type="entry name" value="PQQD"/>
</dbReference>
<dbReference type="EMBL" id="VBOW01000013">
    <property type="protein sequence ID" value="TMQ60596.1"/>
    <property type="molecule type" value="Genomic_DNA"/>
</dbReference>
<reference evidence="1 2" key="1">
    <citation type="journal article" date="2019" name="Nat. Microbiol.">
        <title>Mediterranean grassland soil C-N compound turnover is dependent on rainfall and depth, and is mediated by genomically divergent microorganisms.</title>
        <authorList>
            <person name="Diamond S."/>
            <person name="Andeer P.F."/>
            <person name="Li Z."/>
            <person name="Crits-Christoph A."/>
            <person name="Burstein D."/>
            <person name="Anantharaman K."/>
            <person name="Lane K.R."/>
            <person name="Thomas B.C."/>
            <person name="Pan C."/>
            <person name="Northen T.R."/>
            <person name="Banfield J.F."/>
        </authorList>
    </citation>
    <scope>NUCLEOTIDE SEQUENCE [LARGE SCALE GENOMIC DNA]</scope>
    <source>
        <strain evidence="1">WS_6</strain>
    </source>
</reference>
<dbReference type="Pfam" id="PF05402">
    <property type="entry name" value="PqqD"/>
    <property type="match status" value="1"/>
</dbReference>
<accession>A0A538TAE6</accession>